<dbReference type="Gene3D" id="2.40.420.20">
    <property type="match status" value="1"/>
</dbReference>
<sequence length="423" mass="48908">MSKSLKMTMDRKIEKGKGIKAKHVYMIIAISVLGILIWLMLSSSTSTFRAEEEKLNISIVKMGEFKDYISIIGTVEPKTTIYLDVEEGGKVIEKLIDEGETVKKGDIILKMINSDLKLEILNTESQLAYQSNELRNTLINMEQQKISNKQQLLVIDTDIIRQKRKYEQNLMLFEKGFVSKEEYLQSKEDYELSRQDRELRYQRMVQDSIFRANQKIQMNSSLANMQQNLNMVRQRLENLNIKAPADGQLGSLDIEIGQSINRGERIGQLHMLESFKVVAEVDEHYIDRVRRNLSATFTRNEQQFKLKTKKVYPEVREGRFKVDLIFDGTSPENLRTGQTYHLKLELGQPVDAILLPRGGFFQSTGGQWVFILDESGDFAIKRKINIGRQNSQYFEVLEGLQEGEKVITSSYESFGDNERIEFK</sequence>
<dbReference type="SUPFAM" id="SSF111369">
    <property type="entry name" value="HlyD-like secretion proteins"/>
    <property type="match status" value="1"/>
</dbReference>
<comment type="caution">
    <text evidence="6">The sequence shown here is derived from an EMBL/GenBank/DDBJ whole genome shotgun (WGS) entry which is preliminary data.</text>
</comment>
<dbReference type="Gene3D" id="2.40.50.100">
    <property type="match status" value="1"/>
</dbReference>
<reference evidence="6 7" key="1">
    <citation type="submission" date="2022-01" db="EMBL/GenBank/DDBJ databases">
        <title>Labilibaculum sp. nov, a marine bacterium isolated from Antarctica.</title>
        <authorList>
            <person name="Dai W."/>
        </authorList>
    </citation>
    <scope>NUCLEOTIDE SEQUENCE [LARGE SCALE GENOMIC DNA]</scope>
    <source>
        <strain evidence="6 7">DW002</strain>
    </source>
</reference>
<dbReference type="PANTHER" id="PTHR32347:SF23">
    <property type="entry name" value="BLL5650 PROTEIN"/>
    <property type="match status" value="1"/>
</dbReference>
<keyword evidence="4" id="KW-0472">Membrane</keyword>
<feature type="transmembrane region" description="Helical" evidence="4">
    <location>
        <begin position="21"/>
        <end position="41"/>
    </location>
</feature>
<keyword evidence="3" id="KW-0175">Coiled coil</keyword>
<dbReference type="Gene3D" id="1.10.287.470">
    <property type="entry name" value="Helix hairpin bin"/>
    <property type="match status" value="1"/>
</dbReference>
<keyword evidence="4" id="KW-1133">Transmembrane helix</keyword>
<keyword evidence="4" id="KW-0812">Transmembrane</keyword>
<keyword evidence="7" id="KW-1185">Reference proteome</keyword>
<dbReference type="InterPro" id="IPR058627">
    <property type="entry name" value="MdtA-like_C"/>
</dbReference>
<dbReference type="Gene3D" id="2.40.30.170">
    <property type="match status" value="1"/>
</dbReference>
<evidence type="ECO:0000256" key="3">
    <source>
        <dbReference type="ARBA" id="ARBA00023054"/>
    </source>
</evidence>
<dbReference type="PROSITE" id="PS50890">
    <property type="entry name" value="PUA"/>
    <property type="match status" value="1"/>
</dbReference>
<accession>A0ABT5VSI5</accession>
<dbReference type="PANTHER" id="PTHR32347">
    <property type="entry name" value="EFFLUX SYSTEM COMPONENT YKNX-RELATED"/>
    <property type="match status" value="1"/>
</dbReference>
<dbReference type="InterPro" id="IPR050465">
    <property type="entry name" value="UPF0194_transport"/>
</dbReference>
<gene>
    <name evidence="6" type="ORF">L3049_10210</name>
</gene>
<dbReference type="RefSeq" id="WP_275109709.1">
    <property type="nucleotide sequence ID" value="NZ_JAKJSC010000001.1"/>
</dbReference>
<proteinExistence type="inferred from homology"/>
<protein>
    <submittedName>
        <fullName evidence="6">Efflux RND transporter periplasmic adaptor subunit</fullName>
    </submittedName>
</protein>
<comment type="similarity">
    <text evidence="2">Belongs to the membrane fusion protein (MFP) (TC 8.A.1) family.</text>
</comment>
<organism evidence="6 7">
    <name type="scientific">Paralabilibaculum antarcticum</name>
    <dbReference type="NCBI Taxonomy" id="2912572"/>
    <lineage>
        <taxon>Bacteria</taxon>
        <taxon>Pseudomonadati</taxon>
        <taxon>Bacteroidota</taxon>
        <taxon>Bacteroidia</taxon>
        <taxon>Marinilabiliales</taxon>
        <taxon>Marinifilaceae</taxon>
        <taxon>Paralabilibaculum</taxon>
    </lineage>
</organism>
<dbReference type="Proteomes" id="UP001528920">
    <property type="component" value="Unassembled WGS sequence"/>
</dbReference>
<evidence type="ECO:0000256" key="1">
    <source>
        <dbReference type="ARBA" id="ARBA00004196"/>
    </source>
</evidence>
<dbReference type="InterPro" id="IPR006143">
    <property type="entry name" value="RND_pump_MFP"/>
</dbReference>
<dbReference type="EMBL" id="JAKJSC010000001">
    <property type="protein sequence ID" value="MDE5418383.1"/>
    <property type="molecule type" value="Genomic_DNA"/>
</dbReference>
<dbReference type="NCBIfam" id="TIGR01730">
    <property type="entry name" value="RND_mfp"/>
    <property type="match status" value="1"/>
</dbReference>
<evidence type="ECO:0000313" key="7">
    <source>
        <dbReference type="Proteomes" id="UP001528920"/>
    </source>
</evidence>
<evidence type="ECO:0000259" key="5">
    <source>
        <dbReference type="Pfam" id="PF25967"/>
    </source>
</evidence>
<evidence type="ECO:0000256" key="2">
    <source>
        <dbReference type="ARBA" id="ARBA00009477"/>
    </source>
</evidence>
<name>A0ABT5VSI5_9BACT</name>
<evidence type="ECO:0000256" key="4">
    <source>
        <dbReference type="SAM" id="Phobius"/>
    </source>
</evidence>
<dbReference type="Pfam" id="PF25967">
    <property type="entry name" value="RND-MFP_C"/>
    <property type="match status" value="1"/>
</dbReference>
<feature type="domain" description="Multidrug resistance protein MdtA-like C-terminal permuted SH3" evidence="5">
    <location>
        <begin position="351"/>
        <end position="410"/>
    </location>
</feature>
<evidence type="ECO:0000313" key="6">
    <source>
        <dbReference type="EMBL" id="MDE5418383.1"/>
    </source>
</evidence>
<comment type="subcellular location">
    <subcellularLocation>
        <location evidence="1">Cell envelope</location>
    </subcellularLocation>
</comment>